<dbReference type="GO" id="GO:0009435">
    <property type="term" value="P:NAD+ biosynthetic process"/>
    <property type="evidence" value="ECO:0007669"/>
    <property type="project" value="UniProtKB-UniPathway"/>
</dbReference>
<keyword evidence="7" id="KW-0328">Glycosyltransferase</keyword>
<sequence length="286" mass="29867">MNHAVYPPQTAVLEAVTRAIAEDLLPLGDLTSALLPDDLVATASFVARGPGVVAGRACATEAFRQIDASIELVWFVDDGDPVVPGTIIATAAGNLASILTAERTALNFLGHLSGIATRTRTFVDEAAKGGAARIWDTRKTTPGLRSLEKAAVRAGGGANHRGNLSDWILLKDNHIALFGIADAVERARTMWPARTVHVECDRLDQVHEALAANADALLLDNMTPDEIRACVAIAAESPRRPLLEASGGITLETVAAYSAAGVDCISIGGLTNSAPVLDIGLDIEPA</sequence>
<protein>
    <recommendedName>
        <fullName evidence="11">Probable nicotinate-nucleotide pyrophosphorylase [carboxylating]</fullName>
        <ecNumber evidence="5">2.4.2.19</ecNumber>
    </recommendedName>
    <alternativeName>
        <fullName evidence="9">Quinolinate phosphoribosyltransferase [decarboxylating]</fullName>
    </alternativeName>
</protein>
<reference evidence="14" key="1">
    <citation type="submission" date="2020-05" db="EMBL/GenBank/DDBJ databases">
        <authorList>
            <person name="Chiriac C."/>
            <person name="Salcher M."/>
            <person name="Ghai R."/>
            <person name="Kavagutti S V."/>
        </authorList>
    </citation>
    <scope>NUCLEOTIDE SEQUENCE</scope>
</reference>
<comment type="pathway">
    <text evidence="2">Cofactor biosynthesis; NAD(+) biosynthesis; nicotinate D-ribonucleotide from quinolinate: step 1/1.</text>
</comment>
<dbReference type="FunFam" id="3.90.1170.20:FF:000001">
    <property type="entry name" value="Nicotinate-nucleotide diphosphorylase (Carboxylating)"/>
    <property type="match status" value="1"/>
</dbReference>
<dbReference type="EC" id="2.4.2.19" evidence="5"/>
<dbReference type="Pfam" id="PF02749">
    <property type="entry name" value="QRPTase_N"/>
    <property type="match status" value="1"/>
</dbReference>
<name>A0A6J6I7A8_9ZZZZ</name>
<evidence type="ECO:0000256" key="6">
    <source>
        <dbReference type="ARBA" id="ARBA00022642"/>
    </source>
</evidence>
<feature type="domain" description="Quinolinate phosphoribosyl transferase N-terminal" evidence="13">
    <location>
        <begin position="29"/>
        <end position="113"/>
    </location>
</feature>
<evidence type="ECO:0000256" key="2">
    <source>
        <dbReference type="ARBA" id="ARBA00004893"/>
    </source>
</evidence>
<dbReference type="InterPro" id="IPR027277">
    <property type="entry name" value="NadC/ModD"/>
</dbReference>
<organism evidence="14">
    <name type="scientific">freshwater metagenome</name>
    <dbReference type="NCBI Taxonomy" id="449393"/>
    <lineage>
        <taxon>unclassified sequences</taxon>
        <taxon>metagenomes</taxon>
        <taxon>ecological metagenomes</taxon>
    </lineage>
</organism>
<dbReference type="InterPro" id="IPR013785">
    <property type="entry name" value="Aldolase_TIM"/>
</dbReference>
<dbReference type="AlphaFoldDB" id="A0A6J6I7A8"/>
<evidence type="ECO:0000256" key="8">
    <source>
        <dbReference type="ARBA" id="ARBA00022679"/>
    </source>
</evidence>
<evidence type="ECO:0000256" key="7">
    <source>
        <dbReference type="ARBA" id="ARBA00022676"/>
    </source>
</evidence>
<comment type="subunit">
    <text evidence="4">Hexamer formed by 3 homodimers.</text>
</comment>
<evidence type="ECO:0000256" key="10">
    <source>
        <dbReference type="ARBA" id="ARBA00047445"/>
    </source>
</evidence>
<dbReference type="PANTHER" id="PTHR32179">
    <property type="entry name" value="NICOTINATE-NUCLEOTIDE PYROPHOSPHORYLASE [CARBOXYLATING]"/>
    <property type="match status" value="1"/>
</dbReference>
<dbReference type="UniPathway" id="UPA00253">
    <property type="reaction ID" value="UER00331"/>
</dbReference>
<dbReference type="PANTHER" id="PTHR32179:SF3">
    <property type="entry name" value="NICOTINATE-NUCLEOTIDE PYROPHOSPHORYLASE [CARBOXYLATING]"/>
    <property type="match status" value="1"/>
</dbReference>
<dbReference type="InterPro" id="IPR022412">
    <property type="entry name" value="Quinolinate_PRibosylTrfase_N"/>
</dbReference>
<dbReference type="NCBIfam" id="TIGR00078">
    <property type="entry name" value="nadC"/>
    <property type="match status" value="1"/>
</dbReference>
<keyword evidence="6" id="KW-0662">Pyridine nucleotide biosynthesis</keyword>
<dbReference type="Gene3D" id="3.20.20.70">
    <property type="entry name" value="Aldolase class I"/>
    <property type="match status" value="1"/>
</dbReference>
<evidence type="ECO:0000259" key="13">
    <source>
        <dbReference type="Pfam" id="PF02749"/>
    </source>
</evidence>
<dbReference type="SUPFAM" id="SSF51690">
    <property type="entry name" value="Nicotinate/Quinolinate PRTase C-terminal domain-like"/>
    <property type="match status" value="1"/>
</dbReference>
<evidence type="ECO:0000256" key="9">
    <source>
        <dbReference type="ARBA" id="ARBA00033102"/>
    </source>
</evidence>
<dbReference type="GO" id="GO:0005737">
    <property type="term" value="C:cytoplasm"/>
    <property type="evidence" value="ECO:0007669"/>
    <property type="project" value="TreeGrafter"/>
</dbReference>
<evidence type="ECO:0000256" key="1">
    <source>
        <dbReference type="ARBA" id="ARBA00003237"/>
    </source>
</evidence>
<gene>
    <name evidence="14" type="ORF">UFOPK1835_01684</name>
</gene>
<dbReference type="PIRSF" id="PIRSF006250">
    <property type="entry name" value="NadC_ModD"/>
    <property type="match status" value="1"/>
</dbReference>
<evidence type="ECO:0000256" key="3">
    <source>
        <dbReference type="ARBA" id="ARBA00009400"/>
    </source>
</evidence>
<feature type="domain" description="Quinolinate phosphoribosyl transferase C-terminal" evidence="12">
    <location>
        <begin position="115"/>
        <end position="282"/>
    </location>
</feature>
<evidence type="ECO:0000259" key="12">
    <source>
        <dbReference type="Pfam" id="PF01729"/>
    </source>
</evidence>
<comment type="similarity">
    <text evidence="3">Belongs to the NadC/ModD family.</text>
</comment>
<dbReference type="FunFam" id="3.20.20.70:FF:000030">
    <property type="entry name" value="Nicotinate-nucleotide pyrophosphorylase, carboxylating"/>
    <property type="match status" value="1"/>
</dbReference>
<dbReference type="SUPFAM" id="SSF54675">
    <property type="entry name" value="Nicotinate/Quinolinate PRTase N-terminal domain-like"/>
    <property type="match status" value="1"/>
</dbReference>
<dbReference type="GO" id="GO:0004514">
    <property type="term" value="F:nicotinate-nucleotide diphosphorylase (carboxylating) activity"/>
    <property type="evidence" value="ECO:0007669"/>
    <property type="project" value="UniProtKB-EC"/>
</dbReference>
<evidence type="ECO:0000256" key="5">
    <source>
        <dbReference type="ARBA" id="ARBA00011944"/>
    </source>
</evidence>
<comment type="catalytic activity">
    <reaction evidence="10">
        <text>nicotinate beta-D-ribonucleotide + CO2 + diphosphate = quinolinate + 5-phospho-alpha-D-ribose 1-diphosphate + 2 H(+)</text>
        <dbReference type="Rhea" id="RHEA:12733"/>
        <dbReference type="ChEBI" id="CHEBI:15378"/>
        <dbReference type="ChEBI" id="CHEBI:16526"/>
        <dbReference type="ChEBI" id="CHEBI:29959"/>
        <dbReference type="ChEBI" id="CHEBI:33019"/>
        <dbReference type="ChEBI" id="CHEBI:57502"/>
        <dbReference type="ChEBI" id="CHEBI:58017"/>
        <dbReference type="EC" id="2.4.2.19"/>
    </reaction>
</comment>
<dbReference type="InterPro" id="IPR004393">
    <property type="entry name" value="NadC"/>
</dbReference>
<dbReference type="CDD" id="cd01572">
    <property type="entry name" value="QPRTase"/>
    <property type="match status" value="1"/>
</dbReference>
<dbReference type="InterPro" id="IPR036068">
    <property type="entry name" value="Nicotinate_pribotase-like_C"/>
</dbReference>
<evidence type="ECO:0000256" key="4">
    <source>
        <dbReference type="ARBA" id="ARBA00011218"/>
    </source>
</evidence>
<dbReference type="InterPro" id="IPR002638">
    <property type="entry name" value="Quinolinate_PRibosylTrfase_C"/>
</dbReference>
<dbReference type="GO" id="GO:0034213">
    <property type="term" value="P:quinolinate catabolic process"/>
    <property type="evidence" value="ECO:0007669"/>
    <property type="project" value="TreeGrafter"/>
</dbReference>
<proteinExistence type="inferred from homology"/>
<evidence type="ECO:0000313" key="14">
    <source>
        <dbReference type="EMBL" id="CAB4619789.1"/>
    </source>
</evidence>
<dbReference type="Gene3D" id="3.90.1170.20">
    <property type="entry name" value="Quinolinate phosphoribosyl transferase, N-terminal domain"/>
    <property type="match status" value="1"/>
</dbReference>
<dbReference type="Pfam" id="PF01729">
    <property type="entry name" value="QRPTase_C"/>
    <property type="match status" value="1"/>
</dbReference>
<accession>A0A6J6I7A8</accession>
<dbReference type="InterPro" id="IPR037128">
    <property type="entry name" value="Quinolinate_PRibosylTase_N_sf"/>
</dbReference>
<evidence type="ECO:0000256" key="11">
    <source>
        <dbReference type="ARBA" id="ARBA00069173"/>
    </source>
</evidence>
<dbReference type="EMBL" id="CAEZUP010000091">
    <property type="protein sequence ID" value="CAB4619789.1"/>
    <property type="molecule type" value="Genomic_DNA"/>
</dbReference>
<comment type="function">
    <text evidence="1">Involved in the catabolism of quinolinic acid (QA).</text>
</comment>
<keyword evidence="8" id="KW-0808">Transferase</keyword>